<keyword evidence="1 4" id="KW-0808">Transferase</keyword>
<reference evidence="4 5" key="1">
    <citation type="submission" date="2018-10" db="EMBL/GenBank/DDBJ databases">
        <title>Falsibacillus sp. genome draft.</title>
        <authorList>
            <person name="Shi S."/>
        </authorList>
    </citation>
    <scope>NUCLEOTIDE SEQUENCE [LARGE SCALE GENOMIC DNA]</scope>
    <source>
        <strain evidence="4 5">GY 10110</strain>
    </source>
</reference>
<evidence type="ECO:0000256" key="2">
    <source>
        <dbReference type="ARBA" id="ARBA00023315"/>
    </source>
</evidence>
<dbReference type="EMBL" id="RCVZ01000010">
    <property type="protein sequence ID" value="RLQ94364.1"/>
    <property type="molecule type" value="Genomic_DNA"/>
</dbReference>
<evidence type="ECO:0000313" key="4">
    <source>
        <dbReference type="EMBL" id="RLQ94364.1"/>
    </source>
</evidence>
<evidence type="ECO:0000259" key="3">
    <source>
        <dbReference type="PROSITE" id="PS51186"/>
    </source>
</evidence>
<protein>
    <submittedName>
        <fullName evidence="4">N-acetyltransferase family protein</fullName>
    </submittedName>
</protein>
<proteinExistence type="predicted"/>
<dbReference type="PANTHER" id="PTHR43072:SF23">
    <property type="entry name" value="UPF0039 PROTEIN C11D3.02C"/>
    <property type="match status" value="1"/>
</dbReference>
<feature type="domain" description="N-acetyltransferase" evidence="3">
    <location>
        <begin position="1"/>
        <end position="149"/>
    </location>
</feature>
<evidence type="ECO:0000313" key="5">
    <source>
        <dbReference type="Proteomes" id="UP000276770"/>
    </source>
</evidence>
<evidence type="ECO:0000256" key="1">
    <source>
        <dbReference type="ARBA" id="ARBA00022679"/>
    </source>
</evidence>
<dbReference type="AlphaFoldDB" id="A0A3L7JVT4"/>
<dbReference type="GO" id="GO:0016747">
    <property type="term" value="F:acyltransferase activity, transferring groups other than amino-acyl groups"/>
    <property type="evidence" value="ECO:0007669"/>
    <property type="project" value="InterPro"/>
</dbReference>
<dbReference type="PROSITE" id="PS51186">
    <property type="entry name" value="GNAT"/>
    <property type="match status" value="1"/>
</dbReference>
<name>A0A3L7JVT4_9BACI</name>
<keyword evidence="5" id="KW-1185">Reference proteome</keyword>
<dbReference type="Gene3D" id="3.40.630.30">
    <property type="match status" value="1"/>
</dbReference>
<dbReference type="PANTHER" id="PTHR43072">
    <property type="entry name" value="N-ACETYLTRANSFERASE"/>
    <property type="match status" value="1"/>
</dbReference>
<accession>A0A3L7JVT4</accession>
<dbReference type="CDD" id="cd04301">
    <property type="entry name" value="NAT_SF"/>
    <property type="match status" value="1"/>
</dbReference>
<comment type="caution">
    <text evidence="4">The sequence shown here is derived from an EMBL/GenBank/DDBJ whole genome shotgun (WGS) entry which is preliminary data.</text>
</comment>
<dbReference type="InterPro" id="IPR016181">
    <property type="entry name" value="Acyl_CoA_acyltransferase"/>
</dbReference>
<gene>
    <name evidence="4" type="ORF">D9X91_14135</name>
</gene>
<dbReference type="Pfam" id="PF00583">
    <property type="entry name" value="Acetyltransf_1"/>
    <property type="match status" value="1"/>
</dbReference>
<dbReference type="SUPFAM" id="SSF55729">
    <property type="entry name" value="Acyl-CoA N-acyltransferases (Nat)"/>
    <property type="match status" value="1"/>
</dbReference>
<organism evidence="4 5">
    <name type="scientific">Falsibacillus albus</name>
    <dbReference type="NCBI Taxonomy" id="2478915"/>
    <lineage>
        <taxon>Bacteria</taxon>
        <taxon>Bacillati</taxon>
        <taxon>Bacillota</taxon>
        <taxon>Bacilli</taxon>
        <taxon>Bacillales</taxon>
        <taxon>Bacillaceae</taxon>
        <taxon>Falsibacillus</taxon>
    </lineage>
</organism>
<dbReference type="OrthoDB" id="9798006at2"/>
<keyword evidence="2" id="KW-0012">Acyltransferase</keyword>
<sequence>MRPVDWEAVKKIYLQGISTGNATFQQQAPSWEEWDHGHLNSCRLLARVDGHVAGWAAISPVSNRCVYAGVAEVSVYVSQNYAGKGIGTKLLSILIEESEQNHIWTLQSGIFPENIPSLKLHQKLGFRKVGRREKIGRMNGVWRDVILMERRSIQIGLN</sequence>
<dbReference type="InterPro" id="IPR000182">
    <property type="entry name" value="GNAT_dom"/>
</dbReference>
<dbReference type="Proteomes" id="UP000276770">
    <property type="component" value="Unassembled WGS sequence"/>
</dbReference>